<dbReference type="RefSeq" id="WP_093153911.1">
    <property type="nucleotide sequence ID" value="NZ_FNBW01000017.1"/>
</dbReference>
<dbReference type="EMBL" id="FNBW01000017">
    <property type="protein sequence ID" value="SDG44507.1"/>
    <property type="molecule type" value="Genomic_DNA"/>
</dbReference>
<proteinExistence type="predicted"/>
<name>A0A8G2F5B8_9PROT</name>
<accession>A0A8G2F5B8</accession>
<protein>
    <submittedName>
        <fullName evidence="1">Uncharacterized protein</fullName>
    </submittedName>
</protein>
<organism evidence="1 2">
    <name type="scientific">Thalassobaculum litoreum DSM 18839</name>
    <dbReference type="NCBI Taxonomy" id="1123362"/>
    <lineage>
        <taxon>Bacteria</taxon>
        <taxon>Pseudomonadati</taxon>
        <taxon>Pseudomonadota</taxon>
        <taxon>Alphaproteobacteria</taxon>
        <taxon>Rhodospirillales</taxon>
        <taxon>Thalassobaculaceae</taxon>
        <taxon>Thalassobaculum</taxon>
    </lineage>
</organism>
<sequence>MTTGRILLDNLALDATLSGGSWGGTLDNVLDPRITSKPARCADPSDLEASQFLITFDDKVLLTGLLLGGHTALLDSRYQITCYEGETELLQLEWRDVFGRLYDTEQLPFEQGNWYTGKPRLKDIQGYARHLPVRFPTSVAPDSILVELDVRDVADASEDFDLGYVMAVAALAPVWNYDWGRELGISRRTQEEVTVGGRVIKSRRTNAREHVVSFPSLTKTEAMAIYDRAMLDDDHPIVFDPDPSDLVHEFREVFPAVMSVVSAPRQVDETGDWSITLRFTEMQG</sequence>
<keyword evidence="2" id="KW-1185">Reference proteome</keyword>
<comment type="caution">
    <text evidence="1">The sequence shown here is derived from an EMBL/GenBank/DDBJ whole genome shotgun (WGS) entry which is preliminary data.</text>
</comment>
<dbReference type="OrthoDB" id="7301441at2"/>
<dbReference type="Proteomes" id="UP000198615">
    <property type="component" value="Unassembled WGS sequence"/>
</dbReference>
<dbReference type="AlphaFoldDB" id="A0A8G2F5B8"/>
<reference evidence="1 2" key="1">
    <citation type="submission" date="2016-10" db="EMBL/GenBank/DDBJ databases">
        <authorList>
            <person name="Varghese N."/>
            <person name="Submissions S."/>
        </authorList>
    </citation>
    <scope>NUCLEOTIDE SEQUENCE [LARGE SCALE GENOMIC DNA]</scope>
    <source>
        <strain evidence="1 2">DSM 18839</strain>
    </source>
</reference>
<evidence type="ECO:0000313" key="1">
    <source>
        <dbReference type="EMBL" id="SDG44507.1"/>
    </source>
</evidence>
<evidence type="ECO:0000313" key="2">
    <source>
        <dbReference type="Proteomes" id="UP000198615"/>
    </source>
</evidence>
<gene>
    <name evidence="1" type="ORF">SAMN05660686_04453</name>
</gene>